<reference evidence="1" key="1">
    <citation type="submission" date="2022-12" db="EMBL/GenBank/DDBJ databases">
        <title>Genome Sequence of Lasiodiplodia mahajangana.</title>
        <authorList>
            <person name="Buettner E."/>
        </authorList>
    </citation>
    <scope>NUCLEOTIDE SEQUENCE</scope>
    <source>
        <strain evidence="1">VT137</strain>
    </source>
</reference>
<name>A0ACC2K1I4_9PEZI</name>
<comment type="caution">
    <text evidence="1">The sequence shown here is derived from an EMBL/GenBank/DDBJ whole genome shotgun (WGS) entry which is preliminary data.</text>
</comment>
<dbReference type="EMBL" id="JAPUUL010000023">
    <property type="protein sequence ID" value="KAJ8133313.1"/>
    <property type="molecule type" value="Genomic_DNA"/>
</dbReference>
<keyword evidence="2" id="KW-1185">Reference proteome</keyword>
<sequence length="302" mass="32264">MNLYAAGFNAWRQLQFSPPSDSNSEPTDITSFQRVLSDKLIDIQYASLTCTIVNTSTGLQYAGSVDEGIETVLKQKLLSSTAAVAGNGIVAIYDGCDTITQHASLLQSTESGTSEVFFDMHNIIQLVAYETGFVALSGDGNVWTWGDERYTATLGREITTTSPAEKPGLVDDLQDLPSGKIQKIAAGGYTVLALTEGHDLYAWGGHPGRQPILEVLSSSPNPVDVDESDILDCSVGEAHMIVLATTGNVYVIGENTNGQLGLPLERATKWTIVPLSPGEEAIVGVKSGQRSSFIMTKNARFA</sequence>
<gene>
    <name evidence="1" type="ORF">O1611_g308</name>
</gene>
<evidence type="ECO:0000313" key="2">
    <source>
        <dbReference type="Proteomes" id="UP001153332"/>
    </source>
</evidence>
<accession>A0ACC2K1I4</accession>
<protein>
    <submittedName>
        <fullName evidence="1">Uncharacterized protein</fullName>
    </submittedName>
</protein>
<evidence type="ECO:0000313" key="1">
    <source>
        <dbReference type="EMBL" id="KAJ8133313.1"/>
    </source>
</evidence>
<proteinExistence type="predicted"/>
<organism evidence="1 2">
    <name type="scientific">Lasiodiplodia mahajangana</name>
    <dbReference type="NCBI Taxonomy" id="1108764"/>
    <lineage>
        <taxon>Eukaryota</taxon>
        <taxon>Fungi</taxon>
        <taxon>Dikarya</taxon>
        <taxon>Ascomycota</taxon>
        <taxon>Pezizomycotina</taxon>
        <taxon>Dothideomycetes</taxon>
        <taxon>Dothideomycetes incertae sedis</taxon>
        <taxon>Botryosphaeriales</taxon>
        <taxon>Botryosphaeriaceae</taxon>
        <taxon>Lasiodiplodia</taxon>
    </lineage>
</organism>
<dbReference type="Proteomes" id="UP001153332">
    <property type="component" value="Unassembled WGS sequence"/>
</dbReference>